<dbReference type="PRINTS" id="PR00895">
    <property type="entry name" value="PENTAXIN"/>
</dbReference>
<comment type="subcellular location">
    <subcellularLocation>
        <location evidence="1">Membrane</location>
        <topology evidence="1">Multi-pass membrane protein</topology>
    </subcellularLocation>
</comment>
<feature type="disulfide bond" evidence="6">
    <location>
        <begin position="442"/>
        <end position="457"/>
    </location>
</feature>
<keyword evidence="3 7" id="KW-1133">Transmembrane helix</keyword>
<dbReference type="SUPFAM" id="SSF57424">
    <property type="entry name" value="LDL receptor-like module"/>
    <property type="match status" value="1"/>
</dbReference>
<organism evidence="9 10">
    <name type="scientific">Penaeus vannamei</name>
    <name type="common">Whiteleg shrimp</name>
    <name type="synonym">Litopenaeus vannamei</name>
    <dbReference type="NCBI Taxonomy" id="6689"/>
    <lineage>
        <taxon>Eukaryota</taxon>
        <taxon>Metazoa</taxon>
        <taxon>Ecdysozoa</taxon>
        <taxon>Arthropoda</taxon>
        <taxon>Crustacea</taxon>
        <taxon>Multicrustacea</taxon>
        <taxon>Malacostraca</taxon>
        <taxon>Eumalacostraca</taxon>
        <taxon>Eucarida</taxon>
        <taxon>Decapoda</taxon>
        <taxon>Dendrobranchiata</taxon>
        <taxon>Penaeoidea</taxon>
        <taxon>Penaeidae</taxon>
        <taxon>Penaeus</taxon>
    </lineage>
</organism>
<dbReference type="EMBL" id="QCYY01000505">
    <property type="protein sequence ID" value="ROT84746.1"/>
    <property type="molecule type" value="Genomic_DNA"/>
</dbReference>
<evidence type="ECO:0000313" key="9">
    <source>
        <dbReference type="EMBL" id="ROT84746.1"/>
    </source>
</evidence>
<dbReference type="GO" id="GO:0005230">
    <property type="term" value="F:extracellular ligand-gated monoatomic ion channel activity"/>
    <property type="evidence" value="ECO:0007669"/>
    <property type="project" value="InterPro"/>
</dbReference>
<evidence type="ECO:0000256" key="4">
    <source>
        <dbReference type="ARBA" id="ARBA00023136"/>
    </source>
</evidence>
<dbReference type="Gene3D" id="2.70.170.10">
    <property type="entry name" value="Neurotransmitter-gated ion-channel ligand-binding domain"/>
    <property type="match status" value="1"/>
</dbReference>
<dbReference type="InterPro" id="IPR013320">
    <property type="entry name" value="ConA-like_dom_sf"/>
</dbReference>
<keyword evidence="2 7" id="KW-0812">Transmembrane</keyword>
<evidence type="ECO:0000313" key="10">
    <source>
        <dbReference type="Proteomes" id="UP000283509"/>
    </source>
</evidence>
<dbReference type="PROSITE" id="PS50068">
    <property type="entry name" value="LDLRA_2"/>
    <property type="match status" value="1"/>
</dbReference>
<dbReference type="Gene3D" id="2.60.120.200">
    <property type="match status" value="1"/>
</dbReference>
<dbReference type="InterPro" id="IPR036055">
    <property type="entry name" value="LDL_receptor-like_sf"/>
</dbReference>
<accession>A0A3R7Q323</accession>
<comment type="caution">
    <text evidence="9">The sequence shown here is derived from an EMBL/GenBank/DDBJ whole genome shotgun (WGS) entry which is preliminary data.</text>
</comment>
<dbReference type="InterPro" id="IPR018000">
    <property type="entry name" value="Neurotransmitter_ion_chnl_CS"/>
</dbReference>
<dbReference type="InterPro" id="IPR016186">
    <property type="entry name" value="C-type_lectin-like/link_sf"/>
</dbReference>
<dbReference type="InterPro" id="IPR023415">
    <property type="entry name" value="LDLR_class-A_CS"/>
</dbReference>
<dbReference type="AlphaFoldDB" id="A0A3R7Q323"/>
<dbReference type="PROSITE" id="PS50041">
    <property type="entry name" value="C_TYPE_LECTIN_2"/>
    <property type="match status" value="1"/>
</dbReference>
<dbReference type="InterPro" id="IPR036719">
    <property type="entry name" value="Neuro-gated_channel_TM_sf"/>
</dbReference>
<dbReference type="SUPFAM" id="SSF63712">
    <property type="entry name" value="Nicotinic receptor ligand binding domain-like"/>
    <property type="match status" value="1"/>
</dbReference>
<keyword evidence="9" id="KW-0675">Receptor</keyword>
<keyword evidence="4 7" id="KW-0472">Membrane</keyword>
<dbReference type="SUPFAM" id="SSF90112">
    <property type="entry name" value="Neurotransmitter-gated ion-channel transmembrane pore"/>
    <property type="match status" value="1"/>
</dbReference>
<evidence type="ECO:0000256" key="3">
    <source>
        <dbReference type="ARBA" id="ARBA00022989"/>
    </source>
</evidence>
<keyword evidence="10" id="KW-1185">Reference proteome</keyword>
<dbReference type="GO" id="GO:0004888">
    <property type="term" value="F:transmembrane signaling receptor activity"/>
    <property type="evidence" value="ECO:0007669"/>
    <property type="project" value="InterPro"/>
</dbReference>
<keyword evidence="5 6" id="KW-1015">Disulfide bond</keyword>
<reference evidence="9 10" key="1">
    <citation type="submission" date="2018-04" db="EMBL/GenBank/DDBJ databases">
        <authorList>
            <person name="Zhang X."/>
            <person name="Yuan J."/>
            <person name="Li F."/>
            <person name="Xiang J."/>
        </authorList>
    </citation>
    <scope>NUCLEOTIDE SEQUENCE [LARGE SCALE GENOMIC DNA]</scope>
    <source>
        <tissue evidence="9">Muscle</tissue>
    </source>
</reference>
<evidence type="ECO:0000256" key="5">
    <source>
        <dbReference type="ARBA" id="ARBA00023157"/>
    </source>
</evidence>
<dbReference type="CDD" id="cd00037">
    <property type="entry name" value="CLECT"/>
    <property type="match status" value="1"/>
</dbReference>
<feature type="disulfide bond" evidence="6">
    <location>
        <begin position="423"/>
        <end position="435"/>
    </location>
</feature>
<dbReference type="SUPFAM" id="SSF56436">
    <property type="entry name" value="C-type lectin-like"/>
    <property type="match status" value="1"/>
</dbReference>
<feature type="transmembrane region" description="Helical" evidence="7">
    <location>
        <begin position="681"/>
        <end position="703"/>
    </location>
</feature>
<dbReference type="Pfam" id="PF00354">
    <property type="entry name" value="Pentaxin"/>
    <property type="match status" value="1"/>
</dbReference>
<dbReference type="InterPro" id="IPR036734">
    <property type="entry name" value="Neur_chan_lig-bd_sf"/>
</dbReference>
<dbReference type="InterPro" id="IPR016187">
    <property type="entry name" value="CTDL_fold"/>
</dbReference>
<dbReference type="PANTHER" id="PTHR18945">
    <property type="entry name" value="NEUROTRANSMITTER GATED ION CHANNEL"/>
    <property type="match status" value="1"/>
</dbReference>
<dbReference type="PROSITE" id="PS01209">
    <property type="entry name" value="LDLRA_1"/>
    <property type="match status" value="1"/>
</dbReference>
<name>A0A3R7Q323_PENVA</name>
<protein>
    <submittedName>
        <fullName evidence="9">Putative glycine receptor subunit alpha-3-like</fullName>
    </submittedName>
</protein>
<evidence type="ECO:0000256" key="2">
    <source>
        <dbReference type="ARBA" id="ARBA00022692"/>
    </source>
</evidence>
<dbReference type="PROSITE" id="PS00236">
    <property type="entry name" value="NEUROTR_ION_CHANNEL"/>
    <property type="match status" value="1"/>
</dbReference>
<dbReference type="Proteomes" id="UP000283509">
    <property type="component" value="Unassembled WGS sequence"/>
</dbReference>
<proteinExistence type="predicted"/>
<dbReference type="Gene3D" id="4.10.400.10">
    <property type="entry name" value="Low-density Lipoprotein Receptor"/>
    <property type="match status" value="1"/>
</dbReference>
<dbReference type="SMART" id="SM00192">
    <property type="entry name" value="LDLa"/>
    <property type="match status" value="1"/>
</dbReference>
<dbReference type="CDD" id="cd00112">
    <property type="entry name" value="LDLa"/>
    <property type="match status" value="1"/>
</dbReference>
<evidence type="ECO:0000256" key="6">
    <source>
        <dbReference type="PROSITE-ProRule" id="PRU00124"/>
    </source>
</evidence>
<feature type="disulfide bond" evidence="6">
    <location>
        <begin position="430"/>
        <end position="448"/>
    </location>
</feature>
<dbReference type="Pfam" id="PF00057">
    <property type="entry name" value="Ldl_recept_a"/>
    <property type="match status" value="1"/>
</dbReference>
<dbReference type="Pfam" id="PF02931">
    <property type="entry name" value="Neur_chan_LBD"/>
    <property type="match status" value="1"/>
</dbReference>
<evidence type="ECO:0000256" key="1">
    <source>
        <dbReference type="ARBA" id="ARBA00004141"/>
    </source>
</evidence>
<dbReference type="Pfam" id="PF00059">
    <property type="entry name" value="Lectin_C"/>
    <property type="match status" value="1"/>
</dbReference>
<dbReference type="OrthoDB" id="19606at2759"/>
<dbReference type="SUPFAM" id="SSF49899">
    <property type="entry name" value="Concanavalin A-like lectins/glucanases"/>
    <property type="match status" value="1"/>
</dbReference>
<evidence type="ECO:0000256" key="7">
    <source>
        <dbReference type="SAM" id="Phobius"/>
    </source>
</evidence>
<gene>
    <name evidence="9" type="ORF">C7M84_022091</name>
</gene>
<dbReference type="InterPro" id="IPR001304">
    <property type="entry name" value="C-type_lectin-like"/>
</dbReference>
<dbReference type="InterPro" id="IPR002172">
    <property type="entry name" value="LDrepeatLR_classA_rpt"/>
</dbReference>
<sequence length="780" mass="88915">MTLILFPLIQGRVPRETAQGPPPVDLPPAAVQFGDDTFYLACCGGNVDLEVPLPTPLRQWIPVCFALDLQRRAIRLLVAGAVKEYPLATLAELALVVRGGGLLVMGQDQDSYGGGYIESQSFSGILVDFLLFDRLLPDKDLIAFGECRAMSTAASPIVSFSNVERDFRSENVEVERMRKQDVCDPQRKDILIFPELRPFEEAKRLCNISGGELEVPESEEQDWSLFNKCVPYAKFCNTGSMTNFWLGVKGNVTTQTWYHYITGKVLNYTDSSLKRFTIEEPTTCVAFVGDNKTNANQHANWDSVDCQEERCPLCYLNEVVFLKARGLCSESLFDRDYFLTTDNGAVTFTGVYYSMITRYFPSQDNDTGESDYGHWVLSRLDKPSVRATLQMDSPTHYPLGRQEWIVDNDVCGVDTMVIMMTVCKEHQFSCDDGYCVRIQQRCDMEVDCPDGSDEMGCEFLTLDLSYNSDNPPPRLDATKPVEIKLHIDIFAIRKIDVTNFRFTCEVEVTMEWFDSRLRFRHLNYASELNSLTGLERQPWRPRLEFLGDRNTASDVQERRVTLSVRRYTTPLRDNDEEVLESEIFEGGENGLLMVQKLTVTTPCQFNLEMFPFDQQVCHLRLSLTGVTNQYVTFLADEKGIDFRGRKRLLEYQLVREAMVPHDQGNYSGVEVQLYLRNLSNFYITSTYVPTFIIVVIGYLVYFFPLANFNERVLVGLTGLLVEATFFSQTLSSSPPWVRKCWGPSSTAVPSVMHVPPIPLDQGRADRVDESRHRIRQKKKF</sequence>
<dbReference type="InterPro" id="IPR006202">
    <property type="entry name" value="Neur_chan_lig-bd"/>
</dbReference>
<reference evidence="9 10" key="2">
    <citation type="submission" date="2019-01" db="EMBL/GenBank/DDBJ databases">
        <title>The decoding of complex shrimp genome reveals the adaptation for benthos swimmer, frequently molting mechanism and breeding impact on genome.</title>
        <authorList>
            <person name="Sun Y."/>
            <person name="Gao Y."/>
            <person name="Yu Y."/>
        </authorList>
    </citation>
    <scope>NUCLEOTIDE SEQUENCE [LARGE SCALE GENOMIC DNA]</scope>
    <source>
        <tissue evidence="9">Muscle</tissue>
    </source>
</reference>
<feature type="domain" description="C-type lectin" evidence="8">
    <location>
        <begin position="197"/>
        <end position="315"/>
    </location>
</feature>
<evidence type="ECO:0000259" key="8">
    <source>
        <dbReference type="PROSITE" id="PS50041"/>
    </source>
</evidence>
<dbReference type="InterPro" id="IPR001759">
    <property type="entry name" value="PTX_dom"/>
</dbReference>
<dbReference type="Gene3D" id="1.20.58.390">
    <property type="entry name" value="Neurotransmitter-gated ion-channel transmembrane domain"/>
    <property type="match status" value="1"/>
</dbReference>
<dbReference type="InterPro" id="IPR006201">
    <property type="entry name" value="Neur_channel"/>
</dbReference>
<dbReference type="Gene3D" id="3.10.100.10">
    <property type="entry name" value="Mannose-Binding Protein A, subunit A"/>
    <property type="match status" value="1"/>
</dbReference>
<dbReference type="GO" id="GO:0016020">
    <property type="term" value="C:membrane"/>
    <property type="evidence" value="ECO:0007669"/>
    <property type="project" value="UniProtKB-SubCell"/>
</dbReference>
<dbReference type="InterPro" id="IPR038050">
    <property type="entry name" value="Neuro_actylchol_rec"/>
</dbReference>